<evidence type="ECO:0000256" key="5">
    <source>
        <dbReference type="ARBA" id="ARBA00023136"/>
    </source>
</evidence>
<dbReference type="AlphaFoldDB" id="A0A812D241"/>
<keyword evidence="5 6" id="KW-0472">Membrane</keyword>
<feature type="transmembrane region" description="Helical" evidence="6">
    <location>
        <begin position="154"/>
        <end position="179"/>
    </location>
</feature>
<dbReference type="OrthoDB" id="10033535at2759"/>
<protein>
    <submittedName>
        <fullName evidence="7">TSPAN8</fullName>
    </submittedName>
</protein>
<feature type="transmembrane region" description="Helical" evidence="6">
    <location>
        <begin position="199"/>
        <end position="223"/>
    </location>
</feature>
<dbReference type="PROSITE" id="PS00421">
    <property type="entry name" value="TM4_1"/>
    <property type="match status" value="1"/>
</dbReference>
<comment type="caution">
    <text evidence="7">The sequence shown here is derived from an EMBL/GenBank/DDBJ whole genome shotgun (WGS) entry which is preliminary data.</text>
</comment>
<dbReference type="InterPro" id="IPR018503">
    <property type="entry name" value="Tetraspanin_CS"/>
</dbReference>
<reference evidence="7" key="1">
    <citation type="submission" date="2021-01" db="EMBL/GenBank/DDBJ databases">
        <authorList>
            <person name="Li R."/>
            <person name="Bekaert M."/>
        </authorList>
    </citation>
    <scope>NUCLEOTIDE SEQUENCE</scope>
    <source>
        <strain evidence="7">Farmed</strain>
    </source>
</reference>
<comment type="similarity">
    <text evidence="2">Belongs to the tetraspanin (TM4SF) family.</text>
</comment>
<keyword evidence="8" id="KW-1185">Reference proteome</keyword>
<comment type="subcellular location">
    <subcellularLocation>
        <location evidence="1">Membrane</location>
        <topology evidence="1">Multi-pass membrane protein</topology>
    </subcellularLocation>
</comment>
<keyword evidence="4 6" id="KW-1133">Transmembrane helix</keyword>
<sequence length="295" mass="33167">MFIFNFIILICGCFLLGVGIYTRANHNELCITTLGSNLFLPFALTLITVGSIIIVLSFLGCCGAIKEVRCMLATSPLSVSYTRHFPIFDLPSLLSLFRLLNKNNPPPLSFRIHSVHISRFTYPLSLFLSLSLSFSLSFSLFLSLSLSLRSLFSFIYHFSTSLFFYPSLSLAIISLFYLMSSPFSLSFSLSLSLSSASSSITPLILPNFLPLSLATCLSLLFFFNISPPFIHSSDHFFPILERDCWQQFLLAPFLYSFVKPHLGNFICAVISQHSLGIRRYIASITLFVFSFPRNI</sequence>
<evidence type="ECO:0000256" key="6">
    <source>
        <dbReference type="SAM" id="Phobius"/>
    </source>
</evidence>
<organism evidence="7 8">
    <name type="scientific">Acanthosepion pharaonis</name>
    <name type="common">Pharaoh cuttlefish</name>
    <name type="synonym">Sepia pharaonis</name>
    <dbReference type="NCBI Taxonomy" id="158019"/>
    <lineage>
        <taxon>Eukaryota</taxon>
        <taxon>Metazoa</taxon>
        <taxon>Spiralia</taxon>
        <taxon>Lophotrochozoa</taxon>
        <taxon>Mollusca</taxon>
        <taxon>Cephalopoda</taxon>
        <taxon>Coleoidea</taxon>
        <taxon>Decapodiformes</taxon>
        <taxon>Sepiida</taxon>
        <taxon>Sepiina</taxon>
        <taxon>Sepiidae</taxon>
        <taxon>Acanthosepion</taxon>
    </lineage>
</organism>
<name>A0A812D241_ACAPH</name>
<keyword evidence="3 6" id="KW-0812">Transmembrane</keyword>
<feature type="transmembrane region" description="Helical" evidence="6">
    <location>
        <begin position="120"/>
        <end position="142"/>
    </location>
</feature>
<accession>A0A812D241</accession>
<dbReference type="GO" id="GO:0016020">
    <property type="term" value="C:membrane"/>
    <property type="evidence" value="ECO:0007669"/>
    <property type="project" value="UniProtKB-SubCell"/>
</dbReference>
<evidence type="ECO:0000256" key="1">
    <source>
        <dbReference type="ARBA" id="ARBA00004141"/>
    </source>
</evidence>
<proteinExistence type="inferred from homology"/>
<evidence type="ECO:0000256" key="4">
    <source>
        <dbReference type="ARBA" id="ARBA00022989"/>
    </source>
</evidence>
<evidence type="ECO:0000256" key="2">
    <source>
        <dbReference type="ARBA" id="ARBA00006840"/>
    </source>
</evidence>
<dbReference type="EMBL" id="CAHIKZ030002722">
    <property type="protein sequence ID" value="CAE1291208.1"/>
    <property type="molecule type" value="Genomic_DNA"/>
</dbReference>
<dbReference type="Pfam" id="PF00335">
    <property type="entry name" value="Tetraspanin"/>
    <property type="match status" value="1"/>
</dbReference>
<dbReference type="Proteomes" id="UP000597762">
    <property type="component" value="Unassembled WGS sequence"/>
</dbReference>
<gene>
    <name evidence="7" type="ORF">SPHA_48669</name>
</gene>
<feature type="transmembrane region" description="Helical" evidence="6">
    <location>
        <begin position="38"/>
        <end position="60"/>
    </location>
</feature>
<dbReference type="InterPro" id="IPR018499">
    <property type="entry name" value="Tetraspanin/Peripherin"/>
</dbReference>
<evidence type="ECO:0000313" key="7">
    <source>
        <dbReference type="EMBL" id="CAE1291208.1"/>
    </source>
</evidence>
<evidence type="ECO:0000256" key="3">
    <source>
        <dbReference type="ARBA" id="ARBA00022692"/>
    </source>
</evidence>
<evidence type="ECO:0000313" key="8">
    <source>
        <dbReference type="Proteomes" id="UP000597762"/>
    </source>
</evidence>